<evidence type="ECO:0000313" key="3">
    <source>
        <dbReference type="Proteomes" id="UP001427805"/>
    </source>
</evidence>
<name>A0ABV0B9T2_9SPHN</name>
<gene>
    <name evidence="2" type="ORF">TPR58_12120</name>
</gene>
<protein>
    <submittedName>
        <fullName evidence="2">DUF559 domain-containing protein</fullName>
    </submittedName>
</protein>
<dbReference type="SUPFAM" id="SSF52980">
    <property type="entry name" value="Restriction endonuclease-like"/>
    <property type="match status" value="1"/>
</dbReference>
<dbReference type="Gene3D" id="3.40.960.10">
    <property type="entry name" value="VSR Endonuclease"/>
    <property type="match status" value="1"/>
</dbReference>
<proteinExistence type="predicted"/>
<reference evidence="2 3" key="1">
    <citation type="submission" date="2024-05" db="EMBL/GenBank/DDBJ databases">
        <title>Sphingomonas sp. HF-S3 16S ribosomal RNA gene Genome sequencing and assembly.</title>
        <authorList>
            <person name="Lee H."/>
        </authorList>
    </citation>
    <scope>NUCLEOTIDE SEQUENCE [LARGE SCALE GENOMIC DNA]</scope>
    <source>
        <strain evidence="2 3">HF-S3</strain>
    </source>
</reference>
<dbReference type="Pfam" id="PF04480">
    <property type="entry name" value="DUF559"/>
    <property type="match status" value="1"/>
</dbReference>
<dbReference type="CDD" id="cd01038">
    <property type="entry name" value="Endonuclease_DUF559"/>
    <property type="match status" value="1"/>
</dbReference>
<dbReference type="PANTHER" id="PTHR38590">
    <property type="entry name" value="BLL0828 PROTEIN"/>
    <property type="match status" value="1"/>
</dbReference>
<dbReference type="Proteomes" id="UP001427805">
    <property type="component" value="Unassembled WGS sequence"/>
</dbReference>
<dbReference type="InterPro" id="IPR011335">
    <property type="entry name" value="Restrct_endonuc-II-like"/>
</dbReference>
<dbReference type="InterPro" id="IPR047216">
    <property type="entry name" value="Endonuclease_DUF559_bact"/>
</dbReference>
<evidence type="ECO:0000259" key="1">
    <source>
        <dbReference type="Pfam" id="PF04480"/>
    </source>
</evidence>
<dbReference type="EMBL" id="JBDIZK010000006">
    <property type="protein sequence ID" value="MEN3747915.1"/>
    <property type="molecule type" value="Genomic_DNA"/>
</dbReference>
<sequence length="138" mass="15825">MDKGSRRSTVRARDLRNNPTLAERALWAHLSSRQRLGVRFNRQVQLGPYFCDFVARSIQLVVEVDGGQHDWQSAEDATRTRFLESIGFRVIRFWNNDVLERTEGVVAEIDRVLSGMITGDARLDRPSPSPSRKREGNQ</sequence>
<dbReference type="PANTHER" id="PTHR38590:SF1">
    <property type="entry name" value="BLL0828 PROTEIN"/>
    <property type="match status" value="1"/>
</dbReference>
<keyword evidence="3" id="KW-1185">Reference proteome</keyword>
<dbReference type="RefSeq" id="WP_346246924.1">
    <property type="nucleotide sequence ID" value="NZ_JBDIZK010000006.1"/>
</dbReference>
<comment type="caution">
    <text evidence="2">The sequence shown here is derived from an EMBL/GenBank/DDBJ whole genome shotgun (WGS) entry which is preliminary data.</text>
</comment>
<dbReference type="InterPro" id="IPR007569">
    <property type="entry name" value="DUF559"/>
</dbReference>
<evidence type="ECO:0000313" key="2">
    <source>
        <dbReference type="EMBL" id="MEN3747915.1"/>
    </source>
</evidence>
<feature type="domain" description="DUF559" evidence="1">
    <location>
        <begin position="8"/>
        <end position="113"/>
    </location>
</feature>
<accession>A0ABV0B9T2</accession>
<organism evidence="2 3">
    <name type="scientific">Sphingomonas rustica</name>
    <dbReference type="NCBI Taxonomy" id="3103142"/>
    <lineage>
        <taxon>Bacteria</taxon>
        <taxon>Pseudomonadati</taxon>
        <taxon>Pseudomonadota</taxon>
        <taxon>Alphaproteobacteria</taxon>
        <taxon>Sphingomonadales</taxon>
        <taxon>Sphingomonadaceae</taxon>
        <taxon>Sphingomonas</taxon>
    </lineage>
</organism>